<evidence type="ECO:0000313" key="1">
    <source>
        <dbReference type="EMBL" id="SDZ80870.1"/>
    </source>
</evidence>
<dbReference type="RefSeq" id="WP_090554108.1">
    <property type="nucleotide sequence ID" value="NZ_FNRA01000001.1"/>
</dbReference>
<reference evidence="1 2" key="1">
    <citation type="submission" date="2016-10" db="EMBL/GenBank/DDBJ databases">
        <authorList>
            <person name="de Groot N.N."/>
        </authorList>
    </citation>
    <scope>NUCLEOTIDE SEQUENCE [LARGE SCALE GENOMIC DNA]</scope>
    <source>
        <strain evidence="1 2">DSM 19033</strain>
    </source>
</reference>
<keyword evidence="2" id="KW-1185">Reference proteome</keyword>
<proteinExistence type="predicted"/>
<sequence length="199" mass="22297">MKRVAGLAFIFCFILLGCKKDKGAAQDIEKAGSNKTDYTKESIKAMENLRPKLYGTWSMEKITVKPVLSAAGELGFKRDTTLLNLASLNIDRVDYSSQPGNLTRNDVTGMLKFKTKSYPVGFRMLATPTWITEGIGPQTFALFEFRFPVGSHLTETEEAYLSNLTLIGENYSINMSKDGKTMIWKGLNRAIESIEFVRK</sequence>
<dbReference type="AlphaFoldDB" id="A0A1H3W1M6"/>
<accession>A0A1H3W1M6</accession>
<gene>
    <name evidence="1" type="ORF">SAMN05443550_10155</name>
</gene>
<dbReference type="EMBL" id="FNRA01000001">
    <property type="protein sequence ID" value="SDZ80870.1"/>
    <property type="molecule type" value="Genomic_DNA"/>
</dbReference>
<protein>
    <submittedName>
        <fullName evidence="1">Uncharacterized protein</fullName>
    </submittedName>
</protein>
<dbReference type="OrthoDB" id="878045at2"/>
<dbReference type="PROSITE" id="PS51257">
    <property type="entry name" value="PROKAR_LIPOPROTEIN"/>
    <property type="match status" value="1"/>
</dbReference>
<dbReference type="Proteomes" id="UP000198850">
    <property type="component" value="Unassembled WGS sequence"/>
</dbReference>
<name>A0A1H3W1M6_9SPHI</name>
<organism evidence="1 2">
    <name type="scientific">Pedobacter hartonius</name>
    <dbReference type="NCBI Taxonomy" id="425514"/>
    <lineage>
        <taxon>Bacteria</taxon>
        <taxon>Pseudomonadati</taxon>
        <taxon>Bacteroidota</taxon>
        <taxon>Sphingobacteriia</taxon>
        <taxon>Sphingobacteriales</taxon>
        <taxon>Sphingobacteriaceae</taxon>
        <taxon>Pedobacter</taxon>
    </lineage>
</organism>
<evidence type="ECO:0000313" key="2">
    <source>
        <dbReference type="Proteomes" id="UP000198850"/>
    </source>
</evidence>